<organism evidence="2 3">
    <name type="scientific">Gordonia phthalatica</name>
    <dbReference type="NCBI Taxonomy" id="1136941"/>
    <lineage>
        <taxon>Bacteria</taxon>
        <taxon>Bacillati</taxon>
        <taxon>Actinomycetota</taxon>
        <taxon>Actinomycetes</taxon>
        <taxon>Mycobacteriales</taxon>
        <taxon>Gordoniaceae</taxon>
        <taxon>Gordonia</taxon>
    </lineage>
</organism>
<dbReference type="Proteomes" id="UP000063789">
    <property type="component" value="Chromosome"/>
</dbReference>
<dbReference type="EMBL" id="CP011853">
    <property type="protein sequence ID" value="ALG84820.1"/>
    <property type="molecule type" value="Genomic_DNA"/>
</dbReference>
<evidence type="ECO:0000313" key="2">
    <source>
        <dbReference type="EMBL" id="ALG84820.1"/>
    </source>
</evidence>
<dbReference type="GO" id="GO:0004674">
    <property type="term" value="F:protein serine/threonine kinase activity"/>
    <property type="evidence" value="ECO:0007669"/>
    <property type="project" value="UniProtKB-KW"/>
</dbReference>
<feature type="chain" id="PRO_5038521636" evidence="1">
    <location>
        <begin position="19"/>
        <end position="260"/>
    </location>
</feature>
<keyword evidence="1" id="KW-0732">Signal</keyword>
<keyword evidence="2" id="KW-0808">Transferase</keyword>
<evidence type="ECO:0000256" key="1">
    <source>
        <dbReference type="SAM" id="SignalP"/>
    </source>
</evidence>
<feature type="signal peptide" evidence="1">
    <location>
        <begin position="1"/>
        <end position="18"/>
    </location>
</feature>
<dbReference type="OrthoDB" id="5188961at2"/>
<dbReference type="AlphaFoldDB" id="A0A0N9NCL6"/>
<dbReference type="RefSeq" id="WP_062392814.1">
    <property type="nucleotide sequence ID" value="NZ_CP011853.1"/>
</dbReference>
<dbReference type="KEGG" id="goq:ACH46_10300"/>
<protein>
    <submittedName>
        <fullName evidence="2">Serine/threonine protein kinase</fullName>
    </submittedName>
</protein>
<evidence type="ECO:0000313" key="3">
    <source>
        <dbReference type="Proteomes" id="UP000063789"/>
    </source>
</evidence>
<proteinExistence type="predicted"/>
<name>A0A0N9NCL6_9ACTN</name>
<reference evidence="3" key="1">
    <citation type="submission" date="2015-06" db="EMBL/GenBank/DDBJ databases">
        <title>Complete genome sequence and metabolic analysis of phthalate degradation pathway in Gordonia sp. QH-11.</title>
        <authorList>
            <person name="Jin D."/>
            <person name="Kong X."/>
            <person name="Bai Z."/>
        </authorList>
    </citation>
    <scope>NUCLEOTIDE SEQUENCE [LARGE SCALE GENOMIC DNA]</scope>
    <source>
        <strain evidence="3">QH-11</strain>
    </source>
</reference>
<keyword evidence="2" id="KW-0723">Serine/threonine-protein kinase</keyword>
<keyword evidence="2" id="KW-0418">Kinase</keyword>
<dbReference type="PATRIC" id="fig|1136941.3.peg.2091"/>
<keyword evidence="3" id="KW-1185">Reference proteome</keyword>
<sequence length="260" mass="27315">MTTSPTALLHAWPASALAAWAAARDAGRCAADDVLATLHHYAQVHELDPGGGILELLATVSGPAHLCVRMPAPGDAQGLPPGRPTDAAMTTRELLLVDDREPGASGPTRPLALIPIGTAERCRWQSMRYDAEIAVDRLVADDSLGELEYELKEATGTAATLIAGLSGARRRAPADLRDALAARVAAAQIDLPPHDLPRVDRVLASTAQIDGILSLVGSGALGDSGSQLNAADDQFRRLSSLTRRARSAAVNAVIAEFRYR</sequence>
<gene>
    <name evidence="2" type="ORF">ACH46_10300</name>
</gene>
<accession>A0A0N9NCL6</accession>
<dbReference type="STRING" id="1136941.ACH46_10300"/>
<reference evidence="2 3" key="2">
    <citation type="journal article" date="2017" name="Int. J. Syst. Evol. Microbiol.">
        <title>Gordonia phthalatica sp. nov., a di-n-butyl phthalate-degrading bacterium isolated from activated sludge.</title>
        <authorList>
            <person name="Jin D."/>
            <person name="Kong X."/>
            <person name="Jia M."/>
            <person name="Yu X."/>
            <person name="Wang X."/>
            <person name="Zhuang X."/>
            <person name="Deng Y."/>
            <person name="Bai Z."/>
        </authorList>
    </citation>
    <scope>NUCLEOTIDE SEQUENCE [LARGE SCALE GENOMIC DNA]</scope>
    <source>
        <strain evidence="2 3">QH-11</strain>
    </source>
</reference>